<dbReference type="EC" id="5.2.1.8" evidence="10"/>
<dbReference type="InterPro" id="IPR048261">
    <property type="entry name" value="SlpA/SlyD-like_ins_sf"/>
</dbReference>
<dbReference type="SUPFAM" id="SSF54534">
    <property type="entry name" value="FKBP-like"/>
    <property type="match status" value="1"/>
</dbReference>
<dbReference type="RefSeq" id="WP_025842826.1">
    <property type="nucleotide sequence ID" value="NZ_JQZW01000012.1"/>
</dbReference>
<keyword evidence="5 9" id="KW-0697">Rotamase</keyword>
<dbReference type="PANTHER" id="PTHR47861:SF3">
    <property type="entry name" value="FKBP-TYPE PEPTIDYL-PROLYL CIS-TRANS ISOMERASE SLYD"/>
    <property type="match status" value="1"/>
</dbReference>
<keyword evidence="4" id="KW-0963">Cytoplasm</keyword>
<dbReference type="Gene3D" id="3.10.50.40">
    <property type="match status" value="1"/>
</dbReference>
<evidence type="ECO:0000256" key="7">
    <source>
        <dbReference type="ARBA" id="ARBA00023235"/>
    </source>
</evidence>
<name>A0A0A2G519_9PORP</name>
<feature type="domain" description="PPIase FKBP-type" evidence="11">
    <location>
        <begin position="16"/>
        <end position="74"/>
    </location>
</feature>
<comment type="similarity">
    <text evidence="3 10">Belongs to the FKBP-type PPIase family.</text>
</comment>
<dbReference type="STRING" id="266762.HQ36_06690"/>
<evidence type="ECO:0000256" key="3">
    <source>
        <dbReference type="ARBA" id="ARBA00006577"/>
    </source>
</evidence>
<comment type="subcellular location">
    <subcellularLocation>
        <location evidence="2">Cytoplasm</location>
    </subcellularLocation>
</comment>
<dbReference type="GO" id="GO:0005737">
    <property type="term" value="C:cytoplasm"/>
    <property type="evidence" value="ECO:0007669"/>
    <property type="project" value="UniProtKB-SubCell"/>
</dbReference>
<sequence>MSINKEHFVECSYDLYAGIGNERNMVEQATKESPMQYMHGIGMMIPAFEEKLNGLSMGDKFDFELTPDIAYGERRDDLVLSLDRQVFCNEEGEFDSENVIEGNMLPMMTADGQRVEGLVHEITSDKVVMDFNHPMAGMTLHFVGEILQERPATEEDRKRIEAMMNPQEGCGCGCHDGGDASCGCHSGEEVSGGCCSSQGGCSCH</sequence>
<dbReference type="Gene3D" id="2.40.10.330">
    <property type="match status" value="1"/>
</dbReference>
<dbReference type="EMBL" id="JQZW01000012">
    <property type="protein sequence ID" value="KGN97567.1"/>
    <property type="molecule type" value="Genomic_DNA"/>
</dbReference>
<dbReference type="GO" id="GO:0003755">
    <property type="term" value="F:peptidyl-prolyl cis-trans isomerase activity"/>
    <property type="evidence" value="ECO:0007669"/>
    <property type="project" value="UniProtKB-UniRule"/>
</dbReference>
<reference evidence="12 13" key="1">
    <citation type="submission" date="2014-08" db="EMBL/GenBank/DDBJ databases">
        <title>Porphyromonas gingivicanis strain:COT-022_OH1391 Genome sequencing.</title>
        <authorList>
            <person name="Wallis C."/>
            <person name="Deusch O."/>
            <person name="O'Flynn C."/>
            <person name="Davis I."/>
            <person name="Jospin G."/>
            <person name="Darling A.E."/>
            <person name="Coil D.A."/>
            <person name="Alexiev A."/>
            <person name="Horsfall A."/>
            <person name="Kirkwood N."/>
            <person name="Harris S."/>
            <person name="Eisen J.A."/>
        </authorList>
    </citation>
    <scope>NUCLEOTIDE SEQUENCE [LARGE SCALE GENOMIC DNA]</scope>
    <source>
        <strain evidence="13">COT-022 OH1391</strain>
    </source>
</reference>
<dbReference type="Pfam" id="PF00254">
    <property type="entry name" value="FKBP_C"/>
    <property type="match status" value="1"/>
</dbReference>
<evidence type="ECO:0000256" key="2">
    <source>
        <dbReference type="ARBA" id="ARBA00004496"/>
    </source>
</evidence>
<dbReference type="Proteomes" id="UP000030134">
    <property type="component" value="Unassembled WGS sequence"/>
</dbReference>
<organism evidence="12 13">
    <name type="scientific">Porphyromonas gingivicanis</name>
    <dbReference type="NCBI Taxonomy" id="266762"/>
    <lineage>
        <taxon>Bacteria</taxon>
        <taxon>Pseudomonadati</taxon>
        <taxon>Bacteroidota</taxon>
        <taxon>Bacteroidia</taxon>
        <taxon>Bacteroidales</taxon>
        <taxon>Porphyromonadaceae</taxon>
        <taxon>Porphyromonas</taxon>
    </lineage>
</organism>
<evidence type="ECO:0000256" key="4">
    <source>
        <dbReference type="ARBA" id="ARBA00022490"/>
    </source>
</evidence>
<evidence type="ECO:0000256" key="6">
    <source>
        <dbReference type="ARBA" id="ARBA00023186"/>
    </source>
</evidence>
<protein>
    <recommendedName>
        <fullName evidence="10">Peptidyl-prolyl cis-trans isomerase</fullName>
        <ecNumber evidence="10">5.2.1.8</ecNumber>
    </recommendedName>
</protein>
<dbReference type="PANTHER" id="PTHR47861">
    <property type="entry name" value="FKBP-TYPE PEPTIDYL-PROLYL CIS-TRANS ISOMERASE SLYD"/>
    <property type="match status" value="1"/>
</dbReference>
<dbReference type="eggNOG" id="COG1047">
    <property type="taxonomic scope" value="Bacteria"/>
</dbReference>
<accession>A0A0A2G519</accession>
<dbReference type="GO" id="GO:0042026">
    <property type="term" value="P:protein refolding"/>
    <property type="evidence" value="ECO:0007669"/>
    <property type="project" value="UniProtKB-ARBA"/>
</dbReference>
<keyword evidence="6" id="KW-0143">Chaperone</keyword>
<evidence type="ECO:0000313" key="13">
    <source>
        <dbReference type="Proteomes" id="UP000030134"/>
    </source>
</evidence>
<comment type="caution">
    <text evidence="12">The sequence shown here is derived from an EMBL/GenBank/DDBJ whole genome shotgun (WGS) entry which is preliminary data.</text>
</comment>
<dbReference type="InterPro" id="IPR046357">
    <property type="entry name" value="PPIase_dom_sf"/>
</dbReference>
<dbReference type="AlphaFoldDB" id="A0A0A2G519"/>
<keyword evidence="7 9" id="KW-0413">Isomerase</keyword>
<evidence type="ECO:0000259" key="11">
    <source>
        <dbReference type="PROSITE" id="PS50059"/>
    </source>
</evidence>
<evidence type="ECO:0000256" key="5">
    <source>
        <dbReference type="ARBA" id="ARBA00023110"/>
    </source>
</evidence>
<dbReference type="InterPro" id="IPR001179">
    <property type="entry name" value="PPIase_FKBP_dom"/>
</dbReference>
<gene>
    <name evidence="12" type="ORF">HQ36_06690</name>
</gene>
<dbReference type="PROSITE" id="PS50059">
    <property type="entry name" value="FKBP_PPIASE"/>
    <property type="match status" value="1"/>
</dbReference>
<evidence type="ECO:0000313" key="12">
    <source>
        <dbReference type="EMBL" id="KGN97567.1"/>
    </source>
</evidence>
<keyword evidence="13" id="KW-1185">Reference proteome</keyword>
<evidence type="ECO:0000256" key="10">
    <source>
        <dbReference type="RuleBase" id="RU003915"/>
    </source>
</evidence>
<evidence type="ECO:0000256" key="1">
    <source>
        <dbReference type="ARBA" id="ARBA00000971"/>
    </source>
</evidence>
<comment type="catalytic activity">
    <reaction evidence="1 9 10">
        <text>[protein]-peptidylproline (omega=180) = [protein]-peptidylproline (omega=0)</text>
        <dbReference type="Rhea" id="RHEA:16237"/>
        <dbReference type="Rhea" id="RHEA-COMP:10747"/>
        <dbReference type="Rhea" id="RHEA-COMP:10748"/>
        <dbReference type="ChEBI" id="CHEBI:83833"/>
        <dbReference type="ChEBI" id="CHEBI:83834"/>
        <dbReference type="EC" id="5.2.1.8"/>
    </reaction>
</comment>
<dbReference type="OrthoDB" id="9808891at2"/>
<comment type="function">
    <text evidence="8">Also involved in hydrogenase metallocenter assembly, probably by participating in the nickel insertion step. This function in hydrogenase biosynthesis requires chaperone activity and the presence of the metal-binding domain, but not PPIase activity.</text>
</comment>
<evidence type="ECO:0000256" key="8">
    <source>
        <dbReference type="ARBA" id="ARBA00037071"/>
    </source>
</evidence>
<proteinExistence type="inferred from homology"/>
<evidence type="ECO:0000256" key="9">
    <source>
        <dbReference type="PROSITE-ProRule" id="PRU00277"/>
    </source>
</evidence>